<dbReference type="PROSITE" id="PS00460">
    <property type="entry name" value="GLUTATHIONE_PEROXID_1"/>
    <property type="match status" value="1"/>
</dbReference>
<comment type="similarity">
    <text evidence="1 5">Belongs to the glutathione peroxidase family.</text>
</comment>
<organism evidence="6 7">
    <name type="scientific">Microcella putealis</name>
    <dbReference type="NCBI Taxonomy" id="337005"/>
    <lineage>
        <taxon>Bacteria</taxon>
        <taxon>Bacillati</taxon>
        <taxon>Actinomycetota</taxon>
        <taxon>Actinomycetes</taxon>
        <taxon>Micrococcales</taxon>
        <taxon>Microbacteriaceae</taxon>
        <taxon>Microcella</taxon>
    </lineage>
</organism>
<evidence type="ECO:0000256" key="5">
    <source>
        <dbReference type="RuleBase" id="RU000499"/>
    </source>
</evidence>
<dbReference type="InterPro" id="IPR000889">
    <property type="entry name" value="Glutathione_peroxidase"/>
</dbReference>
<dbReference type="PANTHER" id="PTHR11592">
    <property type="entry name" value="GLUTATHIONE PEROXIDASE"/>
    <property type="match status" value="1"/>
</dbReference>
<dbReference type="InterPro" id="IPR036249">
    <property type="entry name" value="Thioredoxin-like_sf"/>
</dbReference>
<dbReference type="PIRSF" id="PIRSF000303">
    <property type="entry name" value="Glutathion_perox"/>
    <property type="match status" value="1"/>
</dbReference>
<protein>
    <recommendedName>
        <fullName evidence="5">Glutathione peroxidase</fullName>
    </recommendedName>
</protein>
<evidence type="ECO:0000256" key="4">
    <source>
        <dbReference type="PIRSR" id="PIRSR000303-1"/>
    </source>
</evidence>
<dbReference type="EMBL" id="SGWW01000004">
    <property type="protein sequence ID" value="RZS55179.1"/>
    <property type="molecule type" value="Genomic_DNA"/>
</dbReference>
<dbReference type="PROSITE" id="PS51355">
    <property type="entry name" value="GLUTATHIONE_PEROXID_3"/>
    <property type="match status" value="1"/>
</dbReference>
<evidence type="ECO:0000256" key="1">
    <source>
        <dbReference type="ARBA" id="ARBA00006926"/>
    </source>
</evidence>
<gene>
    <name evidence="6" type="ORF">EV141_2168</name>
</gene>
<dbReference type="AlphaFoldDB" id="A0A4Q7LNQ0"/>
<feature type="active site" evidence="4">
    <location>
        <position position="37"/>
    </location>
</feature>
<dbReference type="PANTHER" id="PTHR11592:SF40">
    <property type="entry name" value="THIOREDOXIN_GLUTATHIONE PEROXIDASE BTUE"/>
    <property type="match status" value="1"/>
</dbReference>
<dbReference type="PRINTS" id="PR01011">
    <property type="entry name" value="GLUTPROXDASE"/>
</dbReference>
<dbReference type="OrthoDB" id="9785502at2"/>
<name>A0A4Q7LNQ0_9MICO</name>
<evidence type="ECO:0000256" key="3">
    <source>
        <dbReference type="ARBA" id="ARBA00023002"/>
    </source>
</evidence>
<keyword evidence="2 5" id="KW-0575">Peroxidase</keyword>
<keyword evidence="7" id="KW-1185">Reference proteome</keyword>
<dbReference type="Proteomes" id="UP000293519">
    <property type="component" value="Unassembled WGS sequence"/>
</dbReference>
<dbReference type="CDD" id="cd00340">
    <property type="entry name" value="GSH_Peroxidase"/>
    <property type="match status" value="1"/>
</dbReference>
<evidence type="ECO:0000313" key="7">
    <source>
        <dbReference type="Proteomes" id="UP000293519"/>
    </source>
</evidence>
<dbReference type="Gene3D" id="3.40.30.10">
    <property type="entry name" value="Glutaredoxin"/>
    <property type="match status" value="1"/>
</dbReference>
<dbReference type="SUPFAM" id="SSF52833">
    <property type="entry name" value="Thioredoxin-like"/>
    <property type="match status" value="1"/>
</dbReference>
<comment type="caution">
    <text evidence="6">The sequence shown here is derived from an EMBL/GenBank/DDBJ whole genome shotgun (WGS) entry which is preliminary data.</text>
</comment>
<dbReference type="RefSeq" id="WP_130485956.1">
    <property type="nucleotide sequence ID" value="NZ_SGWW01000004.1"/>
</dbReference>
<accession>A0A4Q7LNQ0</accession>
<evidence type="ECO:0000313" key="6">
    <source>
        <dbReference type="EMBL" id="RZS55179.1"/>
    </source>
</evidence>
<reference evidence="6 7" key="1">
    <citation type="journal article" date="2015" name="Stand. Genomic Sci.">
        <title>Genomic Encyclopedia of Bacterial and Archaeal Type Strains, Phase III: the genomes of soil and plant-associated and newly described type strains.</title>
        <authorList>
            <person name="Whitman W.B."/>
            <person name="Woyke T."/>
            <person name="Klenk H.P."/>
            <person name="Zhou Y."/>
            <person name="Lilburn T.G."/>
            <person name="Beck B.J."/>
            <person name="De Vos P."/>
            <person name="Vandamme P."/>
            <person name="Eisen J.A."/>
            <person name="Garrity G."/>
            <person name="Hugenholtz P."/>
            <person name="Kyrpides N.C."/>
        </authorList>
    </citation>
    <scope>NUCLEOTIDE SEQUENCE [LARGE SCALE GENOMIC DNA]</scope>
    <source>
        <strain evidence="6 7">CV2</strain>
    </source>
</reference>
<sequence>MTAALDSIPLTMLDGRATTFGEFAGNVVLVVNVASRCGFTPQYQQLEELQKRYAGRGFTVLGMPSNQFLQELSSEDKIAEYCSTTWGVTFPMTEKVKVNGGKRHPLYAELVHAKDSVGLAGPVAWNFEKFLVLPNGEVHRFRSTTAPDDDAIVSLIEANLPR</sequence>
<dbReference type="GO" id="GO:0034599">
    <property type="term" value="P:cellular response to oxidative stress"/>
    <property type="evidence" value="ECO:0007669"/>
    <property type="project" value="TreeGrafter"/>
</dbReference>
<dbReference type="GO" id="GO:0004601">
    <property type="term" value="F:peroxidase activity"/>
    <property type="evidence" value="ECO:0007669"/>
    <property type="project" value="UniProtKB-KW"/>
</dbReference>
<dbReference type="InterPro" id="IPR029759">
    <property type="entry name" value="GPX_AS"/>
</dbReference>
<dbReference type="Pfam" id="PF00255">
    <property type="entry name" value="GSHPx"/>
    <property type="match status" value="1"/>
</dbReference>
<evidence type="ECO:0000256" key="2">
    <source>
        <dbReference type="ARBA" id="ARBA00022559"/>
    </source>
</evidence>
<proteinExistence type="inferred from homology"/>
<keyword evidence="3 5" id="KW-0560">Oxidoreductase</keyword>